<keyword evidence="1" id="KW-1133">Transmembrane helix</keyword>
<protein>
    <recommendedName>
        <fullName evidence="2">DUF3566 domain-containing protein</fullName>
    </recommendedName>
</protein>
<feature type="domain" description="DUF3566" evidence="2">
    <location>
        <begin position="47"/>
        <end position="164"/>
    </location>
</feature>
<evidence type="ECO:0000313" key="4">
    <source>
        <dbReference type="Proteomes" id="UP000652354"/>
    </source>
</evidence>
<dbReference type="AlphaFoldDB" id="A0A919Q4F5"/>
<sequence>MGGTAAGASVGATLGTGFDKIKGFAIKAKDDLTAGDDIRASERRGGPRKARVLVSRIDPWSALKMGFLLSIALGIMLVVAVYVIWSVLNSIEFFGLANDWVQQLFTAEQEVNIMPVFDLNKWMAASTLVAVVNVVLLTGLSTLGALLYNTVSKVVGGVYVTLTDD</sequence>
<comment type="caution">
    <text evidence="3">The sequence shown here is derived from an EMBL/GenBank/DDBJ whole genome shotgun (WGS) entry which is preliminary data.</text>
</comment>
<keyword evidence="1" id="KW-0812">Transmembrane</keyword>
<organism evidence="3 4">
    <name type="scientific">Demequina activiva</name>
    <dbReference type="NCBI Taxonomy" id="1582364"/>
    <lineage>
        <taxon>Bacteria</taxon>
        <taxon>Bacillati</taxon>
        <taxon>Actinomycetota</taxon>
        <taxon>Actinomycetes</taxon>
        <taxon>Micrococcales</taxon>
        <taxon>Demequinaceae</taxon>
        <taxon>Demequina</taxon>
    </lineage>
</organism>
<dbReference type="EMBL" id="BONR01000001">
    <property type="protein sequence ID" value="GIG54108.1"/>
    <property type="molecule type" value="Genomic_DNA"/>
</dbReference>
<evidence type="ECO:0000313" key="3">
    <source>
        <dbReference type="EMBL" id="GIG54108.1"/>
    </source>
</evidence>
<dbReference type="Proteomes" id="UP000652354">
    <property type="component" value="Unassembled WGS sequence"/>
</dbReference>
<feature type="transmembrane region" description="Helical" evidence="1">
    <location>
        <begin position="122"/>
        <end position="148"/>
    </location>
</feature>
<reference evidence="3" key="1">
    <citation type="submission" date="2021-01" db="EMBL/GenBank/DDBJ databases">
        <title>Whole genome shotgun sequence of Demequina activiva NBRC 110675.</title>
        <authorList>
            <person name="Komaki H."/>
            <person name="Tamura T."/>
        </authorList>
    </citation>
    <scope>NUCLEOTIDE SEQUENCE</scope>
    <source>
        <strain evidence="3">NBRC 110675</strain>
    </source>
</reference>
<gene>
    <name evidence="3" type="ORF">Dac01nite_08600</name>
</gene>
<name>A0A919Q4F5_9MICO</name>
<dbReference type="Pfam" id="PF12089">
    <property type="entry name" value="DUF3566"/>
    <property type="match status" value="1"/>
</dbReference>
<dbReference type="InterPro" id="IPR021949">
    <property type="entry name" value="DUF3566_TM"/>
</dbReference>
<feature type="transmembrane region" description="Helical" evidence="1">
    <location>
        <begin position="65"/>
        <end position="85"/>
    </location>
</feature>
<proteinExistence type="predicted"/>
<keyword evidence="1" id="KW-0472">Membrane</keyword>
<keyword evidence="4" id="KW-1185">Reference proteome</keyword>
<evidence type="ECO:0000256" key="1">
    <source>
        <dbReference type="SAM" id="Phobius"/>
    </source>
</evidence>
<accession>A0A919Q4F5</accession>
<evidence type="ECO:0000259" key="2">
    <source>
        <dbReference type="Pfam" id="PF12089"/>
    </source>
</evidence>